<comment type="caution">
    <text evidence="5">The sequence shown here is derived from an EMBL/GenBank/DDBJ whole genome shotgun (WGS) entry which is preliminary data.</text>
</comment>
<keyword evidence="1 3" id="KW-0863">Zinc-finger</keyword>
<evidence type="ECO:0000313" key="5">
    <source>
        <dbReference type="EMBL" id="KAK6635260.1"/>
    </source>
</evidence>
<dbReference type="EMBL" id="JAWJWF010000003">
    <property type="protein sequence ID" value="KAK6635260.1"/>
    <property type="molecule type" value="Genomic_DNA"/>
</dbReference>
<name>A0ABR1B5M5_POLSC</name>
<dbReference type="PANTHER" id="PTHR45877:SF2">
    <property type="entry name" value="E3 UBIQUITIN-PROTEIN LIGASE SINA-RELATED"/>
    <property type="match status" value="1"/>
</dbReference>
<organism evidence="5 6">
    <name type="scientific">Polyplax serrata</name>
    <name type="common">Common mouse louse</name>
    <dbReference type="NCBI Taxonomy" id="468196"/>
    <lineage>
        <taxon>Eukaryota</taxon>
        <taxon>Metazoa</taxon>
        <taxon>Ecdysozoa</taxon>
        <taxon>Arthropoda</taxon>
        <taxon>Hexapoda</taxon>
        <taxon>Insecta</taxon>
        <taxon>Pterygota</taxon>
        <taxon>Neoptera</taxon>
        <taxon>Paraneoptera</taxon>
        <taxon>Psocodea</taxon>
        <taxon>Troctomorpha</taxon>
        <taxon>Phthiraptera</taxon>
        <taxon>Anoplura</taxon>
        <taxon>Polyplacidae</taxon>
        <taxon>Polyplax</taxon>
    </lineage>
</organism>
<dbReference type="SUPFAM" id="SSF57850">
    <property type="entry name" value="RING/U-box"/>
    <property type="match status" value="1"/>
</dbReference>
<evidence type="ECO:0000259" key="4">
    <source>
        <dbReference type="PROSITE" id="PS50089"/>
    </source>
</evidence>
<gene>
    <name evidence="5" type="ORF">RUM44_000511</name>
</gene>
<evidence type="ECO:0000256" key="3">
    <source>
        <dbReference type="PROSITE-ProRule" id="PRU00175"/>
    </source>
</evidence>
<evidence type="ECO:0000256" key="2">
    <source>
        <dbReference type="ARBA" id="ARBA00022833"/>
    </source>
</evidence>
<protein>
    <recommendedName>
        <fullName evidence="4">RING-type domain-containing protein</fullName>
    </recommendedName>
</protein>
<dbReference type="InterPro" id="IPR004162">
    <property type="entry name" value="SINA-like_animal"/>
</dbReference>
<reference evidence="5 6" key="1">
    <citation type="submission" date="2023-09" db="EMBL/GenBank/DDBJ databases">
        <title>Genomes of two closely related lineages of the louse Polyplax serrata with different host specificities.</title>
        <authorList>
            <person name="Martinu J."/>
            <person name="Tarabai H."/>
            <person name="Stefka J."/>
            <person name="Hypsa V."/>
        </authorList>
    </citation>
    <scope>NUCLEOTIDE SEQUENCE [LARGE SCALE GENOMIC DNA]</scope>
    <source>
        <strain evidence="5">98ZLc_SE</strain>
    </source>
</reference>
<dbReference type="InterPro" id="IPR013083">
    <property type="entry name" value="Znf_RING/FYVE/PHD"/>
</dbReference>
<sequence>MASAKNSAEENALLWNNVAVFDEESRTALNNILRCAVCLDLPEGKQVHVCEEGHHFCSSCHQKLNYCGICRGKLLKGRNFVVEELVKKFHVILGPTKSDLLPCEPPLKLTTGYYRCQHNCSVSLHAYRMLPHIRQHHSQNFAENFRTNPYTKQFSWVFSVKFDSDGSYAFSIHVSDLGLFTVLVYFKDSDLFSCVKVLGDETISAMVRSQLIVKIPSKHYPNPLFEFSVTDCPVASYNDEIDTIVASGNFLQIKGSNLSEQLDTSVEITVFFSVWRTTSQPEKTNYLELSRFAPGVPHAFRNNRKHRRNISRNIRHKRIKEKYKQLRIEKEMTERMSRIEL</sequence>
<evidence type="ECO:0000256" key="1">
    <source>
        <dbReference type="ARBA" id="ARBA00022771"/>
    </source>
</evidence>
<accession>A0ABR1B5M5</accession>
<feature type="domain" description="RING-type" evidence="4">
    <location>
        <begin position="35"/>
        <end position="71"/>
    </location>
</feature>
<keyword evidence="6" id="KW-1185">Reference proteome</keyword>
<keyword evidence="1 3" id="KW-0479">Metal-binding</keyword>
<dbReference type="Gene3D" id="3.30.40.10">
    <property type="entry name" value="Zinc/RING finger domain, C3HC4 (zinc finger)"/>
    <property type="match status" value="1"/>
</dbReference>
<dbReference type="Proteomes" id="UP001359485">
    <property type="component" value="Unassembled WGS sequence"/>
</dbReference>
<dbReference type="PROSITE" id="PS50089">
    <property type="entry name" value="ZF_RING_2"/>
    <property type="match status" value="1"/>
</dbReference>
<dbReference type="InterPro" id="IPR001841">
    <property type="entry name" value="Znf_RING"/>
</dbReference>
<evidence type="ECO:0000313" key="6">
    <source>
        <dbReference type="Proteomes" id="UP001359485"/>
    </source>
</evidence>
<proteinExistence type="predicted"/>
<dbReference type="PANTHER" id="PTHR45877">
    <property type="entry name" value="E3 UBIQUITIN-PROTEIN LIGASE SIAH2"/>
    <property type="match status" value="1"/>
</dbReference>
<keyword evidence="2" id="KW-0862">Zinc</keyword>